<evidence type="ECO:0000256" key="2">
    <source>
        <dbReference type="ARBA" id="ARBA00012438"/>
    </source>
</evidence>
<dbReference type="PRINTS" id="PR00344">
    <property type="entry name" value="BCTRLSENSOR"/>
</dbReference>
<proteinExistence type="predicted"/>
<dbReference type="EMBL" id="QZKU01000010">
    <property type="protein sequence ID" value="RJP26292.1"/>
    <property type="molecule type" value="Genomic_DNA"/>
</dbReference>
<evidence type="ECO:0000313" key="5">
    <source>
        <dbReference type="EMBL" id="RJP26292.1"/>
    </source>
</evidence>
<dbReference type="InterPro" id="IPR005467">
    <property type="entry name" value="His_kinase_dom"/>
</dbReference>
<dbReference type="Gene3D" id="3.30.450.40">
    <property type="match status" value="1"/>
</dbReference>
<dbReference type="InterPro" id="IPR003018">
    <property type="entry name" value="GAF"/>
</dbReference>
<evidence type="ECO:0000259" key="4">
    <source>
        <dbReference type="PROSITE" id="PS50109"/>
    </source>
</evidence>
<dbReference type="InterPro" id="IPR029016">
    <property type="entry name" value="GAF-like_dom_sf"/>
</dbReference>
<dbReference type="GO" id="GO:0000155">
    <property type="term" value="F:phosphorelay sensor kinase activity"/>
    <property type="evidence" value="ECO:0007669"/>
    <property type="project" value="InterPro"/>
</dbReference>
<evidence type="ECO:0000313" key="6">
    <source>
        <dbReference type="Proteomes" id="UP000265882"/>
    </source>
</evidence>
<dbReference type="AlphaFoldDB" id="A0A3A4P564"/>
<dbReference type="InterPro" id="IPR036097">
    <property type="entry name" value="HisK_dim/P_sf"/>
</dbReference>
<dbReference type="PANTHER" id="PTHR43065:SF42">
    <property type="entry name" value="TWO-COMPONENT SENSOR PPRA"/>
    <property type="match status" value="1"/>
</dbReference>
<dbReference type="EC" id="2.7.13.3" evidence="2"/>
<protein>
    <recommendedName>
        <fullName evidence="2">histidine kinase</fullName>
        <ecNumber evidence="2">2.7.13.3</ecNumber>
    </recommendedName>
</protein>
<dbReference type="SUPFAM" id="SSF47384">
    <property type="entry name" value="Homodimeric domain of signal transducing histidine kinase"/>
    <property type="match status" value="1"/>
</dbReference>
<dbReference type="InterPro" id="IPR003594">
    <property type="entry name" value="HATPase_dom"/>
</dbReference>
<dbReference type="Pfam" id="PF02518">
    <property type="entry name" value="HATPase_c"/>
    <property type="match status" value="1"/>
</dbReference>
<dbReference type="CDD" id="cd00082">
    <property type="entry name" value="HisKA"/>
    <property type="match status" value="1"/>
</dbReference>
<accession>A0A3A4P564</accession>
<dbReference type="Pfam" id="PF00512">
    <property type="entry name" value="HisKA"/>
    <property type="match status" value="1"/>
</dbReference>
<dbReference type="Pfam" id="PF01590">
    <property type="entry name" value="GAF"/>
    <property type="match status" value="1"/>
</dbReference>
<keyword evidence="3" id="KW-0597">Phosphoprotein</keyword>
<dbReference type="InterPro" id="IPR036890">
    <property type="entry name" value="HATPase_C_sf"/>
</dbReference>
<dbReference type="SUPFAM" id="SSF55874">
    <property type="entry name" value="ATPase domain of HSP90 chaperone/DNA topoisomerase II/histidine kinase"/>
    <property type="match status" value="1"/>
</dbReference>
<evidence type="ECO:0000256" key="1">
    <source>
        <dbReference type="ARBA" id="ARBA00000085"/>
    </source>
</evidence>
<comment type="caution">
    <text evidence="5">The sequence shown here is derived from an EMBL/GenBank/DDBJ whole genome shotgun (WGS) entry which is preliminary data.</text>
</comment>
<organism evidence="5 6">
    <name type="scientific">Abyssobacteria bacterium (strain SURF_5)</name>
    <dbReference type="NCBI Taxonomy" id="2093360"/>
    <lineage>
        <taxon>Bacteria</taxon>
        <taxon>Pseudomonadati</taxon>
        <taxon>Candidatus Hydrogenedentota</taxon>
        <taxon>Candidatus Abyssobacteria</taxon>
    </lineage>
</organism>
<dbReference type="Proteomes" id="UP000265882">
    <property type="component" value="Unassembled WGS sequence"/>
</dbReference>
<feature type="domain" description="Histidine kinase" evidence="4">
    <location>
        <begin position="190"/>
        <end position="399"/>
    </location>
</feature>
<dbReference type="PROSITE" id="PS50109">
    <property type="entry name" value="HIS_KIN"/>
    <property type="match status" value="1"/>
</dbReference>
<comment type="catalytic activity">
    <reaction evidence="1">
        <text>ATP + protein L-histidine = ADP + protein N-phospho-L-histidine.</text>
        <dbReference type="EC" id="2.7.13.3"/>
    </reaction>
</comment>
<dbReference type="SUPFAM" id="SSF55781">
    <property type="entry name" value="GAF domain-like"/>
    <property type="match status" value="1"/>
</dbReference>
<dbReference type="Gene3D" id="3.30.565.10">
    <property type="entry name" value="Histidine kinase-like ATPase, C-terminal domain"/>
    <property type="match status" value="1"/>
</dbReference>
<evidence type="ECO:0000256" key="3">
    <source>
        <dbReference type="ARBA" id="ARBA00022553"/>
    </source>
</evidence>
<dbReference type="InterPro" id="IPR004358">
    <property type="entry name" value="Sig_transdc_His_kin-like_C"/>
</dbReference>
<dbReference type="Gene3D" id="1.10.287.130">
    <property type="match status" value="1"/>
</dbReference>
<dbReference type="SMART" id="SM00387">
    <property type="entry name" value="HATPase_c"/>
    <property type="match status" value="1"/>
</dbReference>
<dbReference type="InterPro" id="IPR003661">
    <property type="entry name" value="HisK_dim/P_dom"/>
</dbReference>
<dbReference type="PANTHER" id="PTHR43065">
    <property type="entry name" value="SENSOR HISTIDINE KINASE"/>
    <property type="match status" value="1"/>
</dbReference>
<name>A0A3A4P564_ABYX5</name>
<sequence>MYSSINIHTFHDIRTSLHSSDQVSEVLKWIAKKAADVIGAKGALVRIFDLEKNEFDAAAAYGLGDLYLSSKLLSRPEIIMDLCQLNQIVIMDDILHDPRVQHPRQAWEEGIRMMVDVPLSIKDQIVGIIRVYLTEIRKLSKQELNFLVTCATCGACAIEKARVMETQRSQYDHLAIQTEKLSALGRMAAGIAHEINNPLAGILLYSTNLLKKVSQENPLREGLEIIVHETQRCGKIIQELLEFSREGEPNKELVDINSVIEKALSILENEFRLHHIEIRKQLTEGMAEILIDANQMEQVFVNLLLNAVEAIQERGVITIRSRFGLDGKSEIVEIEDTGCGIPPEDLPRIFEPFFSSKASGTGLGLAVSFGIIQKHQGHIRVSSEAGRGARFTVELPLLPAKSAIEILG</sequence>
<reference evidence="5 6" key="1">
    <citation type="journal article" date="2017" name="ISME J.">
        <title>Energy and carbon metabolisms in a deep terrestrial subsurface fluid microbial community.</title>
        <authorList>
            <person name="Momper L."/>
            <person name="Jungbluth S.P."/>
            <person name="Lee M.D."/>
            <person name="Amend J.P."/>
        </authorList>
    </citation>
    <scope>NUCLEOTIDE SEQUENCE [LARGE SCALE GENOMIC DNA]</scope>
    <source>
        <strain evidence="5">SURF_5</strain>
    </source>
</reference>
<gene>
    <name evidence="5" type="ORF">C4520_00845</name>
</gene>
<dbReference type="SMART" id="SM00388">
    <property type="entry name" value="HisKA"/>
    <property type="match status" value="1"/>
</dbReference>